<evidence type="ECO:0000313" key="2">
    <source>
        <dbReference type="EMBL" id="HIX53598.1"/>
    </source>
</evidence>
<name>A0A9D1W6Y3_9SPHI</name>
<dbReference type="EMBL" id="DXEZ01000029">
    <property type="protein sequence ID" value="HIX53598.1"/>
    <property type="molecule type" value="Genomic_DNA"/>
</dbReference>
<reference evidence="2" key="2">
    <citation type="submission" date="2021-04" db="EMBL/GenBank/DDBJ databases">
        <authorList>
            <person name="Gilroy R."/>
        </authorList>
    </citation>
    <scope>NUCLEOTIDE SEQUENCE</scope>
    <source>
        <strain evidence="2">1719</strain>
    </source>
</reference>
<organism evidence="2 3">
    <name type="scientific">Candidatus Sphingobacterium stercoripullorum</name>
    <dbReference type="NCBI Taxonomy" id="2838759"/>
    <lineage>
        <taxon>Bacteria</taxon>
        <taxon>Pseudomonadati</taxon>
        <taxon>Bacteroidota</taxon>
        <taxon>Sphingobacteriia</taxon>
        <taxon>Sphingobacteriales</taxon>
        <taxon>Sphingobacteriaceae</taxon>
        <taxon>Sphingobacterium</taxon>
    </lineage>
</organism>
<protein>
    <submittedName>
        <fullName evidence="2">Alpha-L-rhamnosidase N-terminal domain-containing protein</fullName>
    </submittedName>
</protein>
<dbReference type="SUPFAM" id="SSF49265">
    <property type="entry name" value="Fibronectin type III"/>
    <property type="match status" value="1"/>
</dbReference>
<reference evidence="2" key="1">
    <citation type="journal article" date="2021" name="PeerJ">
        <title>Extensive microbial diversity within the chicken gut microbiome revealed by metagenomics and culture.</title>
        <authorList>
            <person name="Gilroy R."/>
            <person name="Ravi A."/>
            <person name="Getino M."/>
            <person name="Pursley I."/>
            <person name="Horton D.L."/>
            <person name="Alikhan N.F."/>
            <person name="Baker D."/>
            <person name="Gharbi K."/>
            <person name="Hall N."/>
            <person name="Watson M."/>
            <person name="Adriaenssens E.M."/>
            <person name="Foster-Nyarko E."/>
            <person name="Jarju S."/>
            <person name="Secka A."/>
            <person name="Antonio M."/>
            <person name="Oren A."/>
            <person name="Chaudhuri R.R."/>
            <person name="La Ragione R."/>
            <person name="Hildebrand F."/>
            <person name="Pallen M.J."/>
        </authorList>
    </citation>
    <scope>NUCLEOTIDE SEQUENCE</scope>
    <source>
        <strain evidence="2">1719</strain>
    </source>
</reference>
<evidence type="ECO:0000313" key="3">
    <source>
        <dbReference type="Proteomes" id="UP000824156"/>
    </source>
</evidence>
<dbReference type="InterPro" id="IPR016007">
    <property type="entry name" value="Alpha_rhamnosid"/>
</dbReference>
<feature type="domain" description="Bacterial alpha-L-rhamnosidase N-terminal" evidence="1">
    <location>
        <begin position="180"/>
        <end position="250"/>
    </location>
</feature>
<dbReference type="Pfam" id="PF08531">
    <property type="entry name" value="Bac_rhamnosid_N"/>
    <property type="match status" value="1"/>
</dbReference>
<comment type="caution">
    <text evidence="2">The sequence shown here is derived from an EMBL/GenBank/DDBJ whole genome shotgun (WGS) entry which is preliminary data.</text>
</comment>
<dbReference type="Gene3D" id="2.60.40.10">
    <property type="entry name" value="Immunoglobulins"/>
    <property type="match status" value="1"/>
</dbReference>
<dbReference type="PANTHER" id="PTHR33307:SF6">
    <property type="entry name" value="ALPHA-RHAMNOSIDASE (EUROFUNG)-RELATED"/>
    <property type="match status" value="1"/>
</dbReference>
<feature type="non-terminal residue" evidence="2">
    <location>
        <position position="255"/>
    </location>
</feature>
<evidence type="ECO:0000259" key="1">
    <source>
        <dbReference type="Pfam" id="PF08531"/>
    </source>
</evidence>
<proteinExistence type="predicted"/>
<dbReference type="PANTHER" id="PTHR33307">
    <property type="entry name" value="ALPHA-RHAMNOSIDASE (EUROFUNG)"/>
    <property type="match status" value="1"/>
</dbReference>
<accession>A0A9D1W6Y3</accession>
<dbReference type="InterPro" id="IPR013783">
    <property type="entry name" value="Ig-like_fold"/>
</dbReference>
<sequence>MLNKKTPVLSVALLLLVFLLQGNATLLAQQVEIYALSCELEDNPIGIDNKNPRLAWKINSPNRGLIQNGYRILVSSSEQLLNQDKGDVWDSAEVSSEQSTFVSYAGEPLESQKKYYWKVKVFTNQGESNWSEVAHWKMGLLNYKDWSARWIGKDNFLATDDEATGRLSARYIRKEVSAKKEVEEAFVYIMGLGLYELYINGQKIGDQVLAPTPTDYTKNIKYNVFDVTEHIQAGDHALGVILGNGRFFAARQAKP</sequence>
<dbReference type="Gene3D" id="2.60.120.260">
    <property type="entry name" value="Galactose-binding domain-like"/>
    <property type="match status" value="1"/>
</dbReference>
<dbReference type="Proteomes" id="UP000824156">
    <property type="component" value="Unassembled WGS sequence"/>
</dbReference>
<dbReference type="InterPro" id="IPR013737">
    <property type="entry name" value="Bac_rhamnosid_N"/>
</dbReference>
<dbReference type="InterPro" id="IPR036116">
    <property type="entry name" value="FN3_sf"/>
</dbReference>
<gene>
    <name evidence="2" type="ORF">H9853_01125</name>
</gene>
<dbReference type="Pfam" id="PF25788">
    <property type="entry name" value="Ig_Rha78A_N"/>
    <property type="match status" value="1"/>
</dbReference>
<dbReference type="AlphaFoldDB" id="A0A9D1W6Y3"/>